<dbReference type="GO" id="GO:0046983">
    <property type="term" value="F:protein dimerization activity"/>
    <property type="evidence" value="ECO:0007669"/>
    <property type="project" value="InterPro"/>
</dbReference>
<evidence type="ECO:0000256" key="4">
    <source>
        <dbReference type="ARBA" id="ARBA00023163"/>
    </source>
</evidence>
<feature type="domain" description="BHLH" evidence="6">
    <location>
        <begin position="195"/>
        <end position="244"/>
    </location>
</feature>
<comment type="subcellular location">
    <subcellularLocation>
        <location evidence="1">Nucleus</location>
    </subcellularLocation>
</comment>
<name>A0A9J5XVE0_SOLCO</name>
<gene>
    <name evidence="7" type="ORF">H5410_042805</name>
</gene>
<accession>A0A9J5XVE0</accession>
<dbReference type="PANTHER" id="PTHR16223:SF49">
    <property type="entry name" value="TRANSCRIPTION FACTOR BHLH52-RELATED"/>
    <property type="match status" value="1"/>
</dbReference>
<dbReference type="InterPro" id="IPR045843">
    <property type="entry name" value="IND-like"/>
</dbReference>
<evidence type="ECO:0000313" key="8">
    <source>
        <dbReference type="Proteomes" id="UP000824120"/>
    </source>
</evidence>
<dbReference type="GO" id="GO:0005634">
    <property type="term" value="C:nucleus"/>
    <property type="evidence" value="ECO:0007669"/>
    <property type="project" value="UniProtKB-SubCell"/>
</dbReference>
<dbReference type="SMART" id="SM00353">
    <property type="entry name" value="HLH"/>
    <property type="match status" value="1"/>
</dbReference>
<dbReference type="AlphaFoldDB" id="A0A9J5XVE0"/>
<keyword evidence="8" id="KW-1185">Reference proteome</keyword>
<proteinExistence type="predicted"/>
<comment type="caution">
    <text evidence="7">The sequence shown here is derived from an EMBL/GenBank/DDBJ whole genome shotgun (WGS) entry which is preliminary data.</text>
</comment>
<evidence type="ECO:0000256" key="3">
    <source>
        <dbReference type="ARBA" id="ARBA00023125"/>
    </source>
</evidence>
<dbReference type="InterPro" id="IPR036638">
    <property type="entry name" value="HLH_DNA-bd_sf"/>
</dbReference>
<dbReference type="PANTHER" id="PTHR16223">
    <property type="entry name" value="TRANSCRIPTION FACTOR BHLH83-RELATED"/>
    <property type="match status" value="1"/>
</dbReference>
<keyword evidence="5" id="KW-0539">Nucleus</keyword>
<protein>
    <recommendedName>
        <fullName evidence="6">BHLH domain-containing protein</fullName>
    </recommendedName>
</protein>
<dbReference type="GO" id="GO:0000978">
    <property type="term" value="F:RNA polymerase II cis-regulatory region sequence-specific DNA binding"/>
    <property type="evidence" value="ECO:0007669"/>
    <property type="project" value="TreeGrafter"/>
</dbReference>
<dbReference type="OrthoDB" id="1921534at2759"/>
<evidence type="ECO:0000256" key="1">
    <source>
        <dbReference type="ARBA" id="ARBA00004123"/>
    </source>
</evidence>
<organism evidence="7 8">
    <name type="scientific">Solanum commersonii</name>
    <name type="common">Commerson's wild potato</name>
    <name type="synonym">Commerson's nightshade</name>
    <dbReference type="NCBI Taxonomy" id="4109"/>
    <lineage>
        <taxon>Eukaryota</taxon>
        <taxon>Viridiplantae</taxon>
        <taxon>Streptophyta</taxon>
        <taxon>Embryophyta</taxon>
        <taxon>Tracheophyta</taxon>
        <taxon>Spermatophyta</taxon>
        <taxon>Magnoliopsida</taxon>
        <taxon>eudicotyledons</taxon>
        <taxon>Gunneridae</taxon>
        <taxon>Pentapetalae</taxon>
        <taxon>asterids</taxon>
        <taxon>lamiids</taxon>
        <taxon>Solanales</taxon>
        <taxon>Solanaceae</taxon>
        <taxon>Solanoideae</taxon>
        <taxon>Solaneae</taxon>
        <taxon>Solanum</taxon>
    </lineage>
</organism>
<dbReference type="GO" id="GO:0000981">
    <property type="term" value="F:DNA-binding transcription factor activity, RNA polymerase II-specific"/>
    <property type="evidence" value="ECO:0007669"/>
    <property type="project" value="TreeGrafter"/>
</dbReference>
<evidence type="ECO:0000313" key="7">
    <source>
        <dbReference type="EMBL" id="KAG5592291.1"/>
    </source>
</evidence>
<reference evidence="7 8" key="1">
    <citation type="submission" date="2020-09" db="EMBL/GenBank/DDBJ databases">
        <title>De no assembly of potato wild relative species, Solanum commersonii.</title>
        <authorList>
            <person name="Cho K."/>
        </authorList>
    </citation>
    <scope>NUCLEOTIDE SEQUENCE [LARGE SCALE GENOMIC DNA]</scope>
    <source>
        <strain evidence="7">LZ3.2</strain>
        <tissue evidence="7">Leaf</tissue>
    </source>
</reference>
<dbReference type="SUPFAM" id="SSF47459">
    <property type="entry name" value="HLH, helix-loop-helix DNA-binding domain"/>
    <property type="match status" value="1"/>
</dbReference>
<evidence type="ECO:0000256" key="5">
    <source>
        <dbReference type="ARBA" id="ARBA00023242"/>
    </source>
</evidence>
<dbReference type="InterPro" id="IPR011598">
    <property type="entry name" value="bHLH_dom"/>
</dbReference>
<dbReference type="PROSITE" id="PS50888">
    <property type="entry name" value="BHLH"/>
    <property type="match status" value="1"/>
</dbReference>
<dbReference type="Proteomes" id="UP000824120">
    <property type="component" value="Chromosome 8"/>
</dbReference>
<evidence type="ECO:0000256" key="2">
    <source>
        <dbReference type="ARBA" id="ARBA00023015"/>
    </source>
</evidence>
<keyword evidence="2" id="KW-0805">Transcription regulation</keyword>
<dbReference type="EMBL" id="JACXVP010000008">
    <property type="protein sequence ID" value="KAG5592291.1"/>
    <property type="molecule type" value="Genomic_DNA"/>
</dbReference>
<keyword evidence="4" id="KW-0804">Transcription</keyword>
<evidence type="ECO:0000259" key="6">
    <source>
        <dbReference type="PROSITE" id="PS50888"/>
    </source>
</evidence>
<dbReference type="CDD" id="cd11393">
    <property type="entry name" value="bHLH_AtbHLH_like"/>
    <property type="match status" value="1"/>
</dbReference>
<keyword evidence="3" id="KW-0238">DNA-binding</keyword>
<dbReference type="InterPro" id="IPR045239">
    <property type="entry name" value="bHLH95_bHLH"/>
</dbReference>
<dbReference type="Gene3D" id="4.10.280.10">
    <property type="entry name" value="Helix-loop-helix DNA-binding domain"/>
    <property type="match status" value="1"/>
</dbReference>
<dbReference type="Pfam" id="PF00010">
    <property type="entry name" value="HLH"/>
    <property type="match status" value="1"/>
</dbReference>
<sequence length="335" mass="38586">MASVSYYSASKLEPNVEEFNSEEMMTMQHLLFDFNYDVEHTFSDENQDQDCYFDPDEFILPVDNSCFMSEYSVFEKQQEVFQDNLITPSTHNSCFMPEYSVFESTPKRQKVFQEDFLPNSTHNSSFMPEYSVYEKQQKVFQDNCQGLFNEGFVPNPPMFEDFASYLLPEIPMPVFSSNNAGVVAKKGGSNNNNEKKMSAQSIAARQRRKKISDKTQELGKLIPGGHRMNTAEMLQATFKYIKLLQAQAGLLAFMGSYQLKILYTLIAINVFVFEFNLQESFETSNLQKLVGSSLIQEKLYSSEHCLVPKVFLEALENNQEFQNSQILEEIKTLIK</sequence>